<dbReference type="CDD" id="cd01949">
    <property type="entry name" value="GGDEF"/>
    <property type="match status" value="1"/>
</dbReference>
<evidence type="ECO:0000259" key="1">
    <source>
        <dbReference type="PROSITE" id="PS50113"/>
    </source>
</evidence>
<dbReference type="PANTHER" id="PTHR33121:SF79">
    <property type="entry name" value="CYCLIC DI-GMP PHOSPHODIESTERASE PDED-RELATED"/>
    <property type="match status" value="1"/>
</dbReference>
<dbReference type="InterPro" id="IPR000014">
    <property type="entry name" value="PAS"/>
</dbReference>
<dbReference type="Gene3D" id="3.30.70.270">
    <property type="match status" value="1"/>
</dbReference>
<keyword evidence="5" id="KW-1185">Reference proteome</keyword>
<dbReference type="CDD" id="cd01948">
    <property type="entry name" value="EAL"/>
    <property type="match status" value="1"/>
</dbReference>
<dbReference type="NCBIfam" id="TIGR00254">
    <property type="entry name" value="GGDEF"/>
    <property type="match status" value="1"/>
</dbReference>
<dbReference type="Pfam" id="PF00990">
    <property type="entry name" value="GGDEF"/>
    <property type="match status" value="1"/>
</dbReference>
<feature type="domain" description="PAC" evidence="1">
    <location>
        <begin position="114"/>
        <end position="166"/>
    </location>
</feature>
<dbReference type="Gene3D" id="3.30.450.20">
    <property type="entry name" value="PAS domain"/>
    <property type="match status" value="1"/>
</dbReference>
<evidence type="ECO:0000313" key="5">
    <source>
        <dbReference type="Proteomes" id="UP000287447"/>
    </source>
</evidence>
<dbReference type="Proteomes" id="UP000287447">
    <property type="component" value="Unassembled WGS sequence"/>
</dbReference>
<dbReference type="GO" id="GO:0071111">
    <property type="term" value="F:cyclic-guanylate-specific phosphodiesterase activity"/>
    <property type="evidence" value="ECO:0007669"/>
    <property type="project" value="InterPro"/>
</dbReference>
<dbReference type="PROSITE" id="PS50113">
    <property type="entry name" value="PAC"/>
    <property type="match status" value="1"/>
</dbReference>
<dbReference type="InterPro" id="IPR043128">
    <property type="entry name" value="Rev_trsase/Diguanyl_cyclase"/>
</dbReference>
<dbReference type="InterPro" id="IPR050706">
    <property type="entry name" value="Cyclic-di-GMP_PDE-like"/>
</dbReference>
<accession>A0A3S2VQ44</accession>
<dbReference type="PROSITE" id="PS50887">
    <property type="entry name" value="GGDEF"/>
    <property type="match status" value="1"/>
</dbReference>
<dbReference type="InterPro" id="IPR013655">
    <property type="entry name" value="PAS_fold_3"/>
</dbReference>
<dbReference type="InterPro" id="IPR000160">
    <property type="entry name" value="GGDEF_dom"/>
</dbReference>
<dbReference type="PROSITE" id="PS50883">
    <property type="entry name" value="EAL"/>
    <property type="match status" value="1"/>
</dbReference>
<comment type="caution">
    <text evidence="4">The sequence shown here is derived from an EMBL/GenBank/DDBJ whole genome shotgun (WGS) entry which is preliminary data.</text>
</comment>
<dbReference type="CDD" id="cd00130">
    <property type="entry name" value="PAS"/>
    <property type="match status" value="1"/>
</dbReference>
<dbReference type="InterPro" id="IPR029787">
    <property type="entry name" value="Nucleotide_cyclase"/>
</dbReference>
<dbReference type="RefSeq" id="WP_127766294.1">
    <property type="nucleotide sequence ID" value="NZ_SADE01000002.1"/>
</dbReference>
<evidence type="ECO:0000259" key="3">
    <source>
        <dbReference type="PROSITE" id="PS50887"/>
    </source>
</evidence>
<dbReference type="SUPFAM" id="SSF55073">
    <property type="entry name" value="Nucleotide cyclase"/>
    <property type="match status" value="1"/>
</dbReference>
<sequence>MSRTTPTQHPGGSVILTDVFGDSRVRRRTAQDRPEPVRDGNLLRAALASSGDIGYVWDLVDDSIQWLGDTFPVFGPTRSDSIRDGEAFNECINVEDLSKRLQSLSRHLQAGEAFDCEYRLRREDGEFVWVHDKGRADLDENGIPVRLAGILRPINRRKQQETLLERRASYDELTGHLNKTRLHEALQNAFSYNKRYNVPGGYLAIGIDKLSMVNEAYGHKIADALIVGVGHRIERSLRVTDQIGRLGGDRFGVVLGQCDEAGMVTAAEKILEALRANPIETPNGRIHVTVSIGGAVFPGLIQTAQEAMTAAESALQGAKANGRNCFISYELSEEQRRVRRENMDMGERIMQALEEDQIIFAYQPVVDSRTKEISYYETLLRMKDPSGDIVSAGAFVPVAEKLGIMRFLDHRALEIALDDLGRYPDVTLALNISSLTVTDQSWLRTLVSRITSKPSIAERLIVEITETAALEDFEVSARFVSAVRAMGCKVALDDFGSGYTSFRHMKALTVDVVKIDGAFIKDVHTNMDNQLFVRTLLGLADGFGLKTVAECVETEDEVRILCDEGADFLQGWYFGRPELDPPWRT</sequence>
<dbReference type="InterPro" id="IPR035919">
    <property type="entry name" value="EAL_sf"/>
</dbReference>
<organism evidence="4 5">
    <name type="scientific">Hwanghaeella grinnelliae</name>
    <dbReference type="NCBI Taxonomy" id="2500179"/>
    <lineage>
        <taxon>Bacteria</taxon>
        <taxon>Pseudomonadati</taxon>
        <taxon>Pseudomonadota</taxon>
        <taxon>Alphaproteobacteria</taxon>
        <taxon>Rhodospirillales</taxon>
        <taxon>Rhodospirillaceae</taxon>
        <taxon>Hwanghaeella</taxon>
    </lineage>
</organism>
<dbReference type="Pfam" id="PF00563">
    <property type="entry name" value="EAL"/>
    <property type="match status" value="1"/>
</dbReference>
<evidence type="ECO:0000313" key="4">
    <source>
        <dbReference type="EMBL" id="RVU36818.1"/>
    </source>
</evidence>
<dbReference type="SUPFAM" id="SSF55785">
    <property type="entry name" value="PYP-like sensor domain (PAS domain)"/>
    <property type="match status" value="1"/>
</dbReference>
<dbReference type="InterPro" id="IPR035965">
    <property type="entry name" value="PAS-like_dom_sf"/>
</dbReference>
<proteinExistence type="predicted"/>
<dbReference type="SMART" id="SM00052">
    <property type="entry name" value="EAL"/>
    <property type="match status" value="1"/>
</dbReference>
<dbReference type="InterPro" id="IPR000700">
    <property type="entry name" value="PAS-assoc_C"/>
</dbReference>
<dbReference type="SMART" id="SM00267">
    <property type="entry name" value="GGDEF"/>
    <property type="match status" value="1"/>
</dbReference>
<feature type="domain" description="GGDEF" evidence="3">
    <location>
        <begin position="198"/>
        <end position="331"/>
    </location>
</feature>
<dbReference type="EMBL" id="SADE01000002">
    <property type="protein sequence ID" value="RVU36818.1"/>
    <property type="molecule type" value="Genomic_DNA"/>
</dbReference>
<evidence type="ECO:0000259" key="2">
    <source>
        <dbReference type="PROSITE" id="PS50883"/>
    </source>
</evidence>
<dbReference type="SUPFAM" id="SSF141868">
    <property type="entry name" value="EAL domain-like"/>
    <property type="match status" value="1"/>
</dbReference>
<dbReference type="InterPro" id="IPR001610">
    <property type="entry name" value="PAC"/>
</dbReference>
<feature type="domain" description="EAL" evidence="2">
    <location>
        <begin position="342"/>
        <end position="585"/>
    </location>
</feature>
<dbReference type="Pfam" id="PF08447">
    <property type="entry name" value="PAS_3"/>
    <property type="match status" value="1"/>
</dbReference>
<gene>
    <name evidence="4" type="ORF">EOI86_16775</name>
</gene>
<dbReference type="PANTHER" id="PTHR33121">
    <property type="entry name" value="CYCLIC DI-GMP PHOSPHODIESTERASE PDEF"/>
    <property type="match status" value="1"/>
</dbReference>
<dbReference type="Gene3D" id="3.20.20.450">
    <property type="entry name" value="EAL domain"/>
    <property type="match status" value="1"/>
</dbReference>
<dbReference type="InterPro" id="IPR001633">
    <property type="entry name" value="EAL_dom"/>
</dbReference>
<protein>
    <submittedName>
        <fullName evidence="4">EAL domain-containing protein</fullName>
    </submittedName>
</protein>
<reference evidence="5" key="1">
    <citation type="submission" date="2019-01" db="EMBL/GenBank/DDBJ databases">
        <title>Gri0909 isolated from a small marine red alga.</title>
        <authorList>
            <person name="Kim J."/>
            <person name="Jeong S.E."/>
            <person name="Jeon C.O."/>
        </authorList>
    </citation>
    <scope>NUCLEOTIDE SEQUENCE [LARGE SCALE GENOMIC DNA]</scope>
    <source>
        <strain evidence="5">Gri0909</strain>
    </source>
</reference>
<dbReference type="OrthoDB" id="7251575at2"/>
<dbReference type="SMART" id="SM00086">
    <property type="entry name" value="PAC"/>
    <property type="match status" value="1"/>
</dbReference>
<dbReference type="AlphaFoldDB" id="A0A3S2VQ44"/>
<name>A0A3S2VQ44_9PROT</name>